<dbReference type="OrthoDB" id="9807606at2"/>
<evidence type="ECO:0000313" key="2">
    <source>
        <dbReference type="Proteomes" id="UP000246018"/>
    </source>
</evidence>
<dbReference type="GO" id="GO:0003824">
    <property type="term" value="F:catalytic activity"/>
    <property type="evidence" value="ECO:0007669"/>
    <property type="project" value="UniProtKB-ARBA"/>
</dbReference>
<dbReference type="Proteomes" id="UP000246018">
    <property type="component" value="Unassembled WGS sequence"/>
</dbReference>
<protein>
    <submittedName>
        <fullName evidence="1">Crotonase</fullName>
    </submittedName>
</protein>
<comment type="caution">
    <text evidence="1">The sequence shown here is derived from an EMBL/GenBank/DDBJ whole genome shotgun (WGS) entry which is preliminary data.</text>
</comment>
<dbReference type="InterPro" id="IPR029045">
    <property type="entry name" value="ClpP/crotonase-like_dom_sf"/>
</dbReference>
<proteinExistence type="predicted"/>
<name>A0A2T8FCX5_9ACTN</name>
<dbReference type="AlphaFoldDB" id="A0A2T8FCX5"/>
<dbReference type="EMBL" id="QDGZ01000002">
    <property type="protein sequence ID" value="PVG83553.1"/>
    <property type="molecule type" value="Genomic_DNA"/>
</dbReference>
<dbReference type="CDD" id="cd06558">
    <property type="entry name" value="crotonase-like"/>
    <property type="match status" value="1"/>
</dbReference>
<dbReference type="PANTHER" id="PTHR43459:SF1">
    <property type="entry name" value="EG:BACN32G11.4 PROTEIN"/>
    <property type="match status" value="1"/>
</dbReference>
<dbReference type="InterPro" id="IPR001753">
    <property type="entry name" value="Enoyl-CoA_hydra/iso"/>
</dbReference>
<reference evidence="1 2" key="1">
    <citation type="submission" date="2018-04" db="EMBL/GenBank/DDBJ databases">
        <title>Genome of Nocardioides gansuensis WSJ-1.</title>
        <authorList>
            <person name="Wu S."/>
            <person name="Wang G."/>
        </authorList>
    </citation>
    <scope>NUCLEOTIDE SEQUENCE [LARGE SCALE GENOMIC DNA]</scope>
    <source>
        <strain evidence="1 2">WSJ-1</strain>
    </source>
</reference>
<gene>
    <name evidence="1" type="ORF">DDE18_04255</name>
</gene>
<sequence>MTRIAPLFEDYRDRYENVRLEREDGILEVTLHTEGKPLVWTSRAHDELAYCFHQIASDPDNKVVLLTGAGDAFCPTIDFTSFNLATPHDWAEIIHEGQMLLTNLLSIQVPVVCALNGPALVHPEIPVLSDVIIASETTEFSDSPHFPSGIVPGDGAHVVWTHLLGPNRGRAFLLLGETMNAQQALDYGVVHQVVPADQVYVRAREIAESIAAKPMMARRYARQVLTRELKRLMHDNLGFGLAHEALAALDL</sequence>
<organism evidence="1 2">
    <name type="scientific">Nocardioides gansuensis</name>
    <dbReference type="NCBI Taxonomy" id="2138300"/>
    <lineage>
        <taxon>Bacteria</taxon>
        <taxon>Bacillati</taxon>
        <taxon>Actinomycetota</taxon>
        <taxon>Actinomycetes</taxon>
        <taxon>Propionibacteriales</taxon>
        <taxon>Nocardioidaceae</taxon>
        <taxon>Nocardioides</taxon>
    </lineage>
</organism>
<dbReference type="Pfam" id="PF00378">
    <property type="entry name" value="ECH_1"/>
    <property type="match status" value="1"/>
</dbReference>
<dbReference type="Gene3D" id="3.90.226.10">
    <property type="entry name" value="2-enoyl-CoA Hydratase, Chain A, domain 1"/>
    <property type="match status" value="1"/>
</dbReference>
<keyword evidence="2" id="KW-1185">Reference proteome</keyword>
<evidence type="ECO:0000313" key="1">
    <source>
        <dbReference type="EMBL" id="PVG83553.1"/>
    </source>
</evidence>
<accession>A0A2T8FCX5</accession>
<dbReference type="PANTHER" id="PTHR43459">
    <property type="entry name" value="ENOYL-COA HYDRATASE"/>
    <property type="match status" value="1"/>
</dbReference>
<dbReference type="SUPFAM" id="SSF52096">
    <property type="entry name" value="ClpP/crotonase"/>
    <property type="match status" value="1"/>
</dbReference>
<dbReference type="RefSeq" id="WP_116571026.1">
    <property type="nucleotide sequence ID" value="NZ_QDGZ01000002.1"/>
</dbReference>